<dbReference type="Proteomes" id="UP000017396">
    <property type="component" value="Chromosome"/>
</dbReference>
<dbReference type="PANTHER" id="PTHR39963:SF1">
    <property type="entry name" value="MNMC-LIKE METHYLTRANSFERASE DOMAIN-CONTAINING PROTEIN"/>
    <property type="match status" value="1"/>
</dbReference>
<dbReference type="HOGENOM" id="CLU_061971_0_1_3"/>
<feature type="domain" description="MnmC-like methyltransferase" evidence="1">
    <location>
        <begin position="121"/>
        <end position="220"/>
    </location>
</feature>
<dbReference type="GO" id="GO:0016645">
    <property type="term" value="F:oxidoreductase activity, acting on the CH-NH group of donors"/>
    <property type="evidence" value="ECO:0007669"/>
    <property type="project" value="InterPro"/>
</dbReference>
<dbReference type="OrthoDB" id="9786494at2"/>
<protein>
    <submittedName>
        <fullName evidence="2">Bifunctional tRNA (Mnm(5)s(2)U34)-methyltransferase/FAD-dependent cmnm(5)s(2)U34 oxidoreductase</fullName>
    </submittedName>
</protein>
<dbReference type="eggNOG" id="COG4121">
    <property type="taxonomic scope" value="Bacteria"/>
</dbReference>
<dbReference type="InterPro" id="IPR029063">
    <property type="entry name" value="SAM-dependent_MTases_sf"/>
</dbReference>
<dbReference type="Pfam" id="PF05430">
    <property type="entry name" value="Methyltransf_30"/>
    <property type="match status" value="1"/>
</dbReference>
<evidence type="ECO:0000313" key="2">
    <source>
        <dbReference type="EMBL" id="AGY60037.1"/>
    </source>
</evidence>
<organism evidence="2 3">
    <name type="scientific">Gloeobacter kilaueensis (strain ATCC BAA-2537 / CCAP 1431/1 / ULC 316 / JS1)</name>
    <dbReference type="NCBI Taxonomy" id="1183438"/>
    <lineage>
        <taxon>Bacteria</taxon>
        <taxon>Bacillati</taxon>
        <taxon>Cyanobacteriota</taxon>
        <taxon>Cyanophyceae</taxon>
        <taxon>Gloeobacterales</taxon>
        <taxon>Gloeobacteraceae</taxon>
        <taxon>Gloeobacter</taxon>
    </lineage>
</organism>
<dbReference type="STRING" id="1183438.GKIL_3791"/>
<reference evidence="2 3" key="1">
    <citation type="journal article" date="2013" name="PLoS ONE">
        <title>Cultivation and Complete Genome Sequencing of Gloeobacter kilaueensis sp. nov., from a Lava Cave in Kilauea Caldera, Hawai'i.</title>
        <authorList>
            <person name="Saw J.H."/>
            <person name="Schatz M."/>
            <person name="Brown M.V."/>
            <person name="Kunkel D.D."/>
            <person name="Foster J.S."/>
            <person name="Shick H."/>
            <person name="Christensen S."/>
            <person name="Hou S."/>
            <person name="Wan X."/>
            <person name="Donachie S.P."/>
        </authorList>
    </citation>
    <scope>NUCLEOTIDE SEQUENCE [LARGE SCALE GENOMIC DNA]</scope>
    <source>
        <strain evidence="3">JS</strain>
    </source>
</reference>
<dbReference type="InterPro" id="IPR008471">
    <property type="entry name" value="MnmC-like_methylTransf"/>
</dbReference>
<dbReference type="Gene3D" id="3.40.50.150">
    <property type="entry name" value="Vaccinia Virus protein VP39"/>
    <property type="match status" value="1"/>
</dbReference>
<dbReference type="KEGG" id="glj:GKIL_3791"/>
<dbReference type="GO" id="GO:0008168">
    <property type="term" value="F:methyltransferase activity"/>
    <property type="evidence" value="ECO:0007669"/>
    <property type="project" value="UniProtKB-KW"/>
</dbReference>
<dbReference type="AlphaFoldDB" id="U5QM27"/>
<sequence length="301" mass="33009">MVQSWSPVLTADGSFTFYSAEFEQAFHSTSGARQEALHKFVLPSGLLDRPAPIRVLDICYGLGYNSAALLDALWQVRPAVRVEILALERDLTIPRAAWGKGWLAGWPRAEMLLGHLAQTGAVETEPLAARLIVGDARQTIQQVPPAWADGIFLDPFSPERCPMLWSVEFLRLVARRLQPDGTLVSYACGAAARRALQLGGLFVGSTKPVGRRSPGTVANHRGGLPPLSRREEEHLLTRAAVPYRDPDLNADAVTLQQRRAAEQAGSALEPTSRWKRRWALRKNAAVEAGRARQRADSSPTP</sequence>
<name>U5QM27_GLOK1</name>
<gene>
    <name evidence="2" type="primary">mnmC</name>
    <name evidence="2" type="ORF">GKIL_3791</name>
</gene>
<keyword evidence="3" id="KW-1185">Reference proteome</keyword>
<evidence type="ECO:0000259" key="1">
    <source>
        <dbReference type="Pfam" id="PF05430"/>
    </source>
</evidence>
<dbReference type="EMBL" id="CP003587">
    <property type="protein sequence ID" value="AGY60037.1"/>
    <property type="molecule type" value="Genomic_DNA"/>
</dbReference>
<dbReference type="PANTHER" id="PTHR39963">
    <property type="entry name" value="SLL0983 PROTEIN"/>
    <property type="match status" value="1"/>
</dbReference>
<evidence type="ECO:0000313" key="3">
    <source>
        <dbReference type="Proteomes" id="UP000017396"/>
    </source>
</evidence>
<dbReference type="GO" id="GO:0032259">
    <property type="term" value="P:methylation"/>
    <property type="evidence" value="ECO:0007669"/>
    <property type="project" value="UniProtKB-KW"/>
</dbReference>
<dbReference type="RefSeq" id="WP_023175356.1">
    <property type="nucleotide sequence ID" value="NC_022600.1"/>
</dbReference>
<proteinExistence type="predicted"/>
<keyword evidence="2" id="KW-0808">Transferase</keyword>
<accession>U5QM27</accession>
<keyword evidence="2" id="KW-0489">Methyltransferase</keyword>
<dbReference type="SUPFAM" id="SSF53335">
    <property type="entry name" value="S-adenosyl-L-methionine-dependent methyltransferases"/>
    <property type="match status" value="1"/>
</dbReference>